<dbReference type="RefSeq" id="WP_020976669.1">
    <property type="nucleotide sequence ID" value="NC_022198.1"/>
</dbReference>
<name>U3GYV5_9CORY</name>
<dbReference type="eggNOG" id="ENOG5031KBW">
    <property type="taxonomic scope" value="Bacteria"/>
</dbReference>
<dbReference type="HOGENOM" id="CLU_042647_0_0_11"/>
<dbReference type="InterPro" id="IPR024498">
    <property type="entry name" value="DUF2786"/>
</dbReference>
<feature type="domain" description="DUF2786" evidence="1">
    <location>
        <begin position="133"/>
        <end position="171"/>
    </location>
</feature>
<accession>U3GYV5</accession>
<reference evidence="2 3" key="1">
    <citation type="journal article" date="2013" name="Genome Announc.">
        <title>Whole-Genome Sequence of the Clinical Strain Corynebacterium argentoratense DSM 44202, Isolated from a Human Throat Specimen.</title>
        <authorList>
            <person name="Bomholt C."/>
            <person name="Glaub A."/>
            <person name="Gravermann K."/>
            <person name="Albersmeier A."/>
            <person name="Brinkrolf K."/>
            <person name="Ruckert C."/>
            <person name="Tauch A."/>
        </authorList>
    </citation>
    <scope>NUCLEOTIDE SEQUENCE [LARGE SCALE GENOMIC DNA]</scope>
    <source>
        <strain evidence="2">DSM 44202</strain>
    </source>
</reference>
<dbReference type="STRING" id="1348662.CARG_06935"/>
<proteinExistence type="predicted"/>
<sequence length="363" mass="39961">MSVDFYRSGRLFLPDGSCLSEFLSSELWSCLVTFVRRGGWTAGDFSHVFGAKGQFIALVWFDDVASACGSAAVVADWRRGLQWSRVLDKSGQRAVLKGGEKAWWALADRLRRTWPLHEWEVQDQLAADPSVSKVRDRVLSLLRKAESTTFAAEAEALVAKAQQLQQQYVLDGLVAEGSSAETIRTHRVCISGPYIKHRFRLLGGVARANGCRAILVHPLGLVSVVGEPESCAHTAQMYESLQVQCDYYMSKDPRAEQARMDKQLAPFKRSFLLAYAARISTLLSEVNEHALPEDEVARASAEKALALRGTAVDQKVEDLYSNLRSSSLAVNNWSGYSAGVDAAERSRLGGAEIDVQKSLESST</sequence>
<dbReference type="GeneID" id="78250149"/>
<gene>
    <name evidence="2" type="ORF">CARG_06935</name>
</gene>
<protein>
    <recommendedName>
        <fullName evidence="1">DUF2786 domain-containing protein</fullName>
    </recommendedName>
</protein>
<dbReference type="PATRIC" id="fig|1348662.3.peg.1365"/>
<dbReference type="Pfam" id="PF10979">
    <property type="entry name" value="DUF2786"/>
    <property type="match status" value="1"/>
</dbReference>
<evidence type="ECO:0000313" key="3">
    <source>
        <dbReference type="Proteomes" id="UP000016943"/>
    </source>
</evidence>
<dbReference type="OrthoDB" id="3508128at2"/>
<dbReference type="Proteomes" id="UP000016943">
    <property type="component" value="Chromosome"/>
</dbReference>
<organism evidence="2 3">
    <name type="scientific">Corynebacterium argentoratense DSM 44202</name>
    <dbReference type="NCBI Taxonomy" id="1348662"/>
    <lineage>
        <taxon>Bacteria</taxon>
        <taxon>Bacillati</taxon>
        <taxon>Actinomycetota</taxon>
        <taxon>Actinomycetes</taxon>
        <taxon>Mycobacteriales</taxon>
        <taxon>Corynebacteriaceae</taxon>
        <taxon>Corynebacterium</taxon>
    </lineage>
</organism>
<dbReference type="KEGG" id="caz:CARG_06935"/>
<evidence type="ECO:0000313" key="2">
    <source>
        <dbReference type="EMBL" id="AGU15511.1"/>
    </source>
</evidence>
<keyword evidence="3" id="KW-1185">Reference proteome</keyword>
<dbReference type="EMBL" id="CP006365">
    <property type="protein sequence ID" value="AGU15511.1"/>
    <property type="molecule type" value="Genomic_DNA"/>
</dbReference>
<dbReference type="AlphaFoldDB" id="U3GYV5"/>
<evidence type="ECO:0000259" key="1">
    <source>
        <dbReference type="Pfam" id="PF10979"/>
    </source>
</evidence>